<organism evidence="1 2">
    <name type="scientific">Shimia aestuarii</name>
    <dbReference type="NCBI Taxonomy" id="254406"/>
    <lineage>
        <taxon>Bacteria</taxon>
        <taxon>Pseudomonadati</taxon>
        <taxon>Pseudomonadota</taxon>
        <taxon>Alphaproteobacteria</taxon>
        <taxon>Rhodobacterales</taxon>
        <taxon>Roseobacteraceae</taxon>
    </lineage>
</organism>
<evidence type="ECO:0000313" key="1">
    <source>
        <dbReference type="EMBL" id="SFM64485.1"/>
    </source>
</evidence>
<reference evidence="1 2" key="1">
    <citation type="submission" date="2016-10" db="EMBL/GenBank/DDBJ databases">
        <authorList>
            <person name="de Groot N.N."/>
        </authorList>
    </citation>
    <scope>NUCLEOTIDE SEQUENCE [LARGE SCALE GENOMIC DNA]</scope>
    <source>
        <strain evidence="1 2">DSM 15283</strain>
    </source>
</reference>
<accession>A0A1I4SJ61</accession>
<evidence type="ECO:0008006" key="3">
    <source>
        <dbReference type="Google" id="ProtNLM"/>
    </source>
</evidence>
<proteinExistence type="predicted"/>
<dbReference type="EMBL" id="FOTQ01000011">
    <property type="protein sequence ID" value="SFM64485.1"/>
    <property type="molecule type" value="Genomic_DNA"/>
</dbReference>
<gene>
    <name evidence="1" type="ORF">SAMN04488042_11137</name>
</gene>
<sequence length="96" mass="10584">MFQRYYNWKKDLEARTGLSFGVDNHTQFLNSDSTRTPSNAASNVTRLYGTWSAFGRGTPDTGALVFKFEYRTAIAGRISTQALGPTLGYAGLFSST</sequence>
<dbReference type="AlphaFoldDB" id="A0A1I4SJ61"/>
<evidence type="ECO:0000313" key="2">
    <source>
        <dbReference type="Proteomes" id="UP000199144"/>
    </source>
</evidence>
<keyword evidence="2" id="KW-1185">Reference proteome</keyword>
<name>A0A1I4SJ61_9RHOB</name>
<protein>
    <recommendedName>
        <fullName evidence="3">Porin</fullName>
    </recommendedName>
</protein>
<dbReference type="STRING" id="254406.SAMN04488042_11137"/>
<dbReference type="Proteomes" id="UP000199144">
    <property type="component" value="Unassembled WGS sequence"/>
</dbReference>